<evidence type="ECO:0000313" key="2">
    <source>
        <dbReference type="Proteomes" id="UP000007800"/>
    </source>
</evidence>
<proteinExistence type="predicted"/>
<dbReference type="EMBL" id="GG676168">
    <property type="protein sequence ID" value="EER12307.1"/>
    <property type="molecule type" value="Genomic_DNA"/>
</dbReference>
<name>C5KSV7_PERM5</name>
<accession>C5KSV7</accession>
<sequence>MPSVKVPLPPLKSVFGDAFQQCKNGPEVLTLVSKTAIPLSYGDACHALTHLANFGDFKRGSREFKDFISKLDTQVCMPWFEKVLPQCEPHMAIDVLYRLYRISGVHVK</sequence>
<dbReference type="AlphaFoldDB" id="C5KSV7"/>
<reference evidence="1 2" key="1">
    <citation type="submission" date="2008-07" db="EMBL/GenBank/DDBJ databases">
        <authorList>
            <person name="El-Sayed N."/>
            <person name="Caler E."/>
            <person name="Inman J."/>
            <person name="Amedeo P."/>
            <person name="Hass B."/>
            <person name="Wortman J."/>
        </authorList>
    </citation>
    <scope>NUCLEOTIDE SEQUENCE [LARGE SCALE GENOMIC DNA]</scope>
    <source>
        <strain evidence="2">ATCC 50983 / TXsc</strain>
    </source>
</reference>
<dbReference type="GeneID" id="9057354"/>
<protein>
    <submittedName>
        <fullName evidence="1">Uncharacterized protein</fullName>
    </submittedName>
</protein>
<keyword evidence="2" id="KW-1185">Reference proteome</keyword>
<organism evidence="2">
    <name type="scientific">Perkinsus marinus (strain ATCC 50983 / TXsc)</name>
    <dbReference type="NCBI Taxonomy" id="423536"/>
    <lineage>
        <taxon>Eukaryota</taxon>
        <taxon>Sar</taxon>
        <taxon>Alveolata</taxon>
        <taxon>Perkinsozoa</taxon>
        <taxon>Perkinsea</taxon>
        <taxon>Perkinsida</taxon>
        <taxon>Perkinsidae</taxon>
        <taxon>Perkinsus</taxon>
    </lineage>
</organism>
<dbReference type="RefSeq" id="XP_002780512.1">
    <property type="nucleotide sequence ID" value="XM_002780466.1"/>
</dbReference>
<evidence type="ECO:0000313" key="1">
    <source>
        <dbReference type="EMBL" id="EER12307.1"/>
    </source>
</evidence>
<dbReference type="InParanoid" id="C5KSV7"/>
<dbReference type="OMA" id="CEPHMAI"/>
<gene>
    <name evidence="1" type="ORF">Pmar_PMAR001104</name>
</gene>
<dbReference type="Proteomes" id="UP000007800">
    <property type="component" value="Unassembled WGS sequence"/>
</dbReference>